<organism evidence="3 4">
    <name type="scientific">Aphis craccivora</name>
    <name type="common">Cowpea aphid</name>
    <dbReference type="NCBI Taxonomy" id="307492"/>
    <lineage>
        <taxon>Eukaryota</taxon>
        <taxon>Metazoa</taxon>
        <taxon>Ecdysozoa</taxon>
        <taxon>Arthropoda</taxon>
        <taxon>Hexapoda</taxon>
        <taxon>Insecta</taxon>
        <taxon>Pterygota</taxon>
        <taxon>Neoptera</taxon>
        <taxon>Paraneoptera</taxon>
        <taxon>Hemiptera</taxon>
        <taxon>Sternorrhyncha</taxon>
        <taxon>Aphidomorpha</taxon>
        <taxon>Aphidoidea</taxon>
        <taxon>Aphididae</taxon>
        <taxon>Aphidini</taxon>
        <taxon>Aphis</taxon>
        <taxon>Aphis</taxon>
    </lineage>
</organism>
<dbReference type="SUPFAM" id="SSF53098">
    <property type="entry name" value="Ribonuclease H-like"/>
    <property type="match status" value="1"/>
</dbReference>
<dbReference type="Proteomes" id="UP000478052">
    <property type="component" value="Unassembled WGS sequence"/>
</dbReference>
<protein>
    <recommendedName>
        <fullName evidence="2">DUF4371 domain-containing protein</fullName>
    </recommendedName>
</protein>
<keyword evidence="1" id="KW-0472">Membrane</keyword>
<accession>A0A6G0YBW8</accession>
<evidence type="ECO:0000313" key="3">
    <source>
        <dbReference type="EMBL" id="KAF0752931.1"/>
    </source>
</evidence>
<dbReference type="OrthoDB" id="6585549at2759"/>
<evidence type="ECO:0000259" key="2">
    <source>
        <dbReference type="Pfam" id="PF14291"/>
    </source>
</evidence>
<evidence type="ECO:0000313" key="4">
    <source>
        <dbReference type="Proteomes" id="UP000478052"/>
    </source>
</evidence>
<feature type="transmembrane region" description="Helical" evidence="1">
    <location>
        <begin position="1101"/>
        <end position="1123"/>
    </location>
</feature>
<dbReference type="AlphaFoldDB" id="A0A6G0YBW8"/>
<dbReference type="EMBL" id="VUJU01004889">
    <property type="protein sequence ID" value="KAF0752931.1"/>
    <property type="molecule type" value="Genomic_DNA"/>
</dbReference>
<evidence type="ECO:0000256" key="1">
    <source>
        <dbReference type="SAM" id="Phobius"/>
    </source>
</evidence>
<keyword evidence="1" id="KW-1133">Transmembrane helix</keyword>
<dbReference type="InterPro" id="IPR012337">
    <property type="entry name" value="RNaseH-like_sf"/>
</dbReference>
<sequence>MSTNINCLCGKKRLNLNDTNWRRHLTSCSIAKLKKSNVVNDVSSFFTKKRNIYEEQDSSKKGYCKLLIMTSKLSQLLIYIRLLCNNYESKFPNDPSKIPDNVSHTLLHYFMEMGPCQLSPFDLLNNIYPKSLDSSGFSRSFHQSYFHKSLSDGKLAEISRGLYIANLRLDLTLLQSVNNQVATNREIVLAVIQILIYCARQNIPLRGHDEKITSQNQGNFLELVKLISKYHPSLNNHLDKINNMTKENRLTFLSNRSQNNLLKIIIDMIRTNILDQLKKSQLFAVIIDTTTDISNQEQFSLVLRYVNDDGNIEERLAALETVTDGTGMGLFHAFKNITEKYGINWREDLCAQSYDGAASMQGEYSGLRTLIQKENPRALYIWCFAHQLNLVIVDTCDCCEDTRNFFGEVQSLVAYIRARRRTPVFVNCQKELNPTERVRRLKHFSDTRWTSHGRVIDVIHLKYKELLKPLSILKESNDRVTASTAKSLIITITTFEFVLSMILLKNIFNITTPLSNYLQSKSLDFIQALKLVDSCKVKLTGMRSEEECDSIINEAKLFARTHKLDDDLPSDFKSVRIRKKKMPGENIQDQILELPIERYRKNTFYKVLDQIIMSINSRFSDAREILKDLCLLSPERLLKFSKEKKPLPVDCFNYISNWVKGIDTLLTGLNLTTKLHGDNNKSKSNYNELLNANISSDDDDEEINDISFGEGTDNIINIETILHVLSNYTLVAAFPNLYQAFKVLGTIPESSASAERSFSKDLNSFPVSISVLEGYEYPVDDVQPLYQLLKKWGLECLCKTLFDNLIDMKILAIMNKEDVNDMLKTFPIGIKILFKHELENCYVITKNMCISVYLAETIANHIITMFPSEVKDTWFMKDVQNKNTKGKLYAKYYNAMRTLKSCGLVPSKGLQVKKTMDTETHSQYNKEFVPEYDIDYIVDQIKYDSNCSFSDLENNWKSTTNYRLNEIKKFSSTSEIIQNWKNYTLPLGYRLVDIDFHTLYPNCSSLLNTFENKYENIVKLLDEKLKDSTNHGKNTVLLYLLHAILVPTAKKITKDHNGKKCQIKYSIKDSQNSFLTFKNSVAEIEEQIVMRQNEKNPIQPFIIIVGTLKVVVIGNNAYCVVLVKMN</sequence>
<reference evidence="3 4" key="1">
    <citation type="submission" date="2019-08" db="EMBL/GenBank/DDBJ databases">
        <title>Whole genome of Aphis craccivora.</title>
        <authorList>
            <person name="Voronova N.V."/>
            <person name="Shulinski R.S."/>
            <person name="Bandarenka Y.V."/>
            <person name="Zhorov D.G."/>
            <person name="Warner D."/>
        </authorList>
    </citation>
    <scope>NUCLEOTIDE SEQUENCE [LARGE SCALE GENOMIC DNA]</scope>
    <source>
        <strain evidence="3">180601</strain>
        <tissue evidence="3">Whole Body</tissue>
    </source>
</reference>
<gene>
    <name evidence="3" type="ORF">FWK35_00016183</name>
</gene>
<keyword evidence="1" id="KW-0812">Transmembrane</keyword>
<dbReference type="Pfam" id="PF14291">
    <property type="entry name" value="DUF4371"/>
    <property type="match status" value="1"/>
</dbReference>
<keyword evidence="4" id="KW-1185">Reference proteome</keyword>
<name>A0A6G0YBW8_APHCR</name>
<proteinExistence type="predicted"/>
<dbReference type="InterPro" id="IPR025398">
    <property type="entry name" value="DUF4371"/>
</dbReference>
<dbReference type="PANTHER" id="PTHR45749">
    <property type="match status" value="1"/>
</dbReference>
<feature type="domain" description="DUF4371" evidence="2">
    <location>
        <begin position="188"/>
        <end position="366"/>
    </location>
</feature>
<comment type="caution">
    <text evidence="3">The sequence shown here is derived from an EMBL/GenBank/DDBJ whole genome shotgun (WGS) entry which is preliminary data.</text>
</comment>
<dbReference type="PANTHER" id="PTHR45749:SF21">
    <property type="entry name" value="DUF4371 DOMAIN-CONTAINING PROTEIN"/>
    <property type="match status" value="1"/>
</dbReference>